<feature type="repeat" description="TPR" evidence="1">
    <location>
        <begin position="145"/>
        <end position="178"/>
    </location>
</feature>
<dbReference type="SUPFAM" id="SSF48452">
    <property type="entry name" value="TPR-like"/>
    <property type="match status" value="2"/>
</dbReference>
<dbReference type="InterPro" id="IPR011990">
    <property type="entry name" value="TPR-like_helical_dom_sf"/>
</dbReference>
<dbReference type="Gene3D" id="1.25.40.10">
    <property type="entry name" value="Tetratricopeptide repeat domain"/>
    <property type="match status" value="2"/>
</dbReference>
<dbReference type="Pfam" id="PF00515">
    <property type="entry name" value="TPR_1"/>
    <property type="match status" value="1"/>
</dbReference>
<name>A0AAW9QBK3_9CYAN</name>
<accession>A0AAW9QBK3</accession>
<dbReference type="Pfam" id="PF13424">
    <property type="entry name" value="TPR_12"/>
    <property type="match status" value="3"/>
</dbReference>
<dbReference type="PANTHER" id="PTHR10098:SF108">
    <property type="entry name" value="TETRATRICOPEPTIDE REPEAT PROTEIN 28"/>
    <property type="match status" value="1"/>
</dbReference>
<comment type="caution">
    <text evidence="4">The sequence shown here is derived from an EMBL/GenBank/DDBJ whole genome shotgun (WGS) entry which is preliminary data.</text>
</comment>
<feature type="repeat" description="TPR" evidence="1">
    <location>
        <begin position="185"/>
        <end position="218"/>
    </location>
</feature>
<evidence type="ECO:0000256" key="2">
    <source>
        <dbReference type="SAM" id="Phobius"/>
    </source>
</evidence>
<dbReference type="InterPro" id="IPR024983">
    <property type="entry name" value="CHAT_dom"/>
</dbReference>
<keyword evidence="1" id="KW-0802">TPR repeat</keyword>
<dbReference type="RefSeq" id="WP_330486277.1">
    <property type="nucleotide sequence ID" value="NZ_JAZBJZ010000178.1"/>
</dbReference>
<dbReference type="Pfam" id="PF12770">
    <property type="entry name" value="CHAT"/>
    <property type="match status" value="1"/>
</dbReference>
<feature type="repeat" description="TPR" evidence="1">
    <location>
        <begin position="65"/>
        <end position="98"/>
    </location>
</feature>
<keyword evidence="5" id="KW-1185">Reference proteome</keyword>
<organism evidence="4 5">
    <name type="scientific">Tumidithrix elongata BACA0141</name>
    <dbReference type="NCBI Taxonomy" id="2716417"/>
    <lineage>
        <taxon>Bacteria</taxon>
        <taxon>Bacillati</taxon>
        <taxon>Cyanobacteriota</taxon>
        <taxon>Cyanophyceae</taxon>
        <taxon>Pseudanabaenales</taxon>
        <taxon>Pseudanabaenaceae</taxon>
        <taxon>Tumidithrix</taxon>
        <taxon>Tumidithrix elongata</taxon>
    </lineage>
</organism>
<dbReference type="PANTHER" id="PTHR10098">
    <property type="entry name" value="RAPSYN-RELATED"/>
    <property type="match status" value="1"/>
</dbReference>
<keyword evidence="2" id="KW-1133">Transmembrane helix</keyword>
<dbReference type="SMART" id="SM00028">
    <property type="entry name" value="TPR"/>
    <property type="match status" value="8"/>
</dbReference>
<protein>
    <submittedName>
        <fullName evidence="4">CHAT domain-containing tetratricopeptide repeat protein</fullName>
    </submittedName>
</protein>
<feature type="repeat" description="TPR" evidence="1">
    <location>
        <begin position="265"/>
        <end position="298"/>
    </location>
</feature>
<dbReference type="PROSITE" id="PS50005">
    <property type="entry name" value="TPR"/>
    <property type="match status" value="4"/>
</dbReference>
<dbReference type="EMBL" id="JAZBJZ010000178">
    <property type="protein sequence ID" value="MEE3719841.1"/>
    <property type="molecule type" value="Genomic_DNA"/>
</dbReference>
<dbReference type="InterPro" id="IPR019734">
    <property type="entry name" value="TPR_rpt"/>
</dbReference>
<dbReference type="Proteomes" id="UP001333818">
    <property type="component" value="Unassembled WGS sequence"/>
</dbReference>
<proteinExistence type="predicted"/>
<keyword evidence="2" id="KW-0812">Transmembrane</keyword>
<gene>
    <name evidence="4" type="ORF">V2H45_24170</name>
</gene>
<evidence type="ECO:0000256" key="1">
    <source>
        <dbReference type="PROSITE-ProRule" id="PRU00339"/>
    </source>
</evidence>
<keyword evidence="2" id="KW-0472">Membrane</keyword>
<evidence type="ECO:0000313" key="4">
    <source>
        <dbReference type="EMBL" id="MEE3719841.1"/>
    </source>
</evidence>
<feature type="transmembrane region" description="Helical" evidence="2">
    <location>
        <begin position="26"/>
        <end position="46"/>
    </location>
</feature>
<dbReference type="PROSITE" id="PS50293">
    <property type="entry name" value="TPR_REGION"/>
    <property type="match status" value="1"/>
</dbReference>
<evidence type="ECO:0000259" key="3">
    <source>
        <dbReference type="Pfam" id="PF12770"/>
    </source>
</evidence>
<sequence length="831" mass="90851">MLRNSVDRAMPIANQKQGKMGKGAEIALSSLVVYLSPFAFSLFPAISATVSPTPIQPASPAKSPAQTLFDRGAEQYKANQFEAAIQTWQKVLQLYQQQNDAKGELSVLEAIGLAYRSLGNSKQAIVYYQKQLVIARKLGDRSAEANSLGNLGNSYRSLGDYGKAIESHQQGLRVRQEIKDRAGEGIVLSSLGTIYFNLGNYNKATEYLEQSLQIAKDVGNKIGVVLTLTTLGAISSAQEDYKQAIEYYEQSQIEAQKIGFFEAEGNALNNLGGIYHIKGDFQKAIDYYQKALAIAQKKQNLRLEAAANGGIGLGHVSLKEYAKALKFQEKSWQIAHQIGDRQLEASTLNNWGYSLWNLKKYKEAEQKFRASLEILESLRDNLGDSDKVSIFDTQIHAYNLLQQILVAQNQNEEALEIAERGRSRAFAELLSRRIASKDPTKAQAQNQLPAIKSPTIAQIKAIAKAQNATLVEYALMPDDSYLVQGKLKGTYHKLFIWVVKPSGEVAFKQVDLTTLEDSLVDTISDLRGAITSRNGEPISSKNPVRKAYPWLRTLDTLLIQPIAELLPTDPSARIIFIPQGELFLIPFPALLDASGKHLIEKHTILTAPAIQVLDLTRQVRQQVRLANLQDILIVGNPTMPSIGIPPIQLPNLPGAGTEAKAIATLFDTSFLTGDRATKAEVVKRMLSARIVHLATHGLLDEFKGSADIPGAIALAPDQSDRGLLTSSDILQLRLNVELVVLSACNTGRGLVTGDGVIGLSRSLITAGVPSVVVSLWSIPDAPTATLMTEFYQTLKSKPDKAQALRQAMLATKAKFPDPVNWAAFTLIGEAE</sequence>
<reference evidence="4" key="1">
    <citation type="submission" date="2024-01" db="EMBL/GenBank/DDBJ databases">
        <title>Bank of Algae and Cyanobacteria of the Azores (BACA) strain genomes.</title>
        <authorList>
            <person name="Luz R."/>
            <person name="Cordeiro R."/>
            <person name="Fonseca A."/>
            <person name="Goncalves V."/>
        </authorList>
    </citation>
    <scope>NUCLEOTIDE SEQUENCE</scope>
    <source>
        <strain evidence="4">BACA0141</strain>
    </source>
</reference>
<evidence type="ECO:0000313" key="5">
    <source>
        <dbReference type="Proteomes" id="UP001333818"/>
    </source>
</evidence>
<dbReference type="AlphaFoldDB" id="A0AAW9QBK3"/>
<feature type="domain" description="CHAT" evidence="3">
    <location>
        <begin position="551"/>
        <end position="829"/>
    </location>
</feature>